<evidence type="ECO:0000313" key="3">
    <source>
        <dbReference type="EMBL" id="CAB1128982.1"/>
    </source>
</evidence>
<dbReference type="EMBL" id="LR778114">
    <property type="protein sequence ID" value="CAB1128982.1"/>
    <property type="molecule type" value="Genomic_DNA"/>
</dbReference>
<evidence type="ECO:0000256" key="2">
    <source>
        <dbReference type="SAM" id="Phobius"/>
    </source>
</evidence>
<name>A0A6F8ZH49_9FIRM</name>
<keyword evidence="2" id="KW-0812">Transmembrane</keyword>
<proteinExistence type="predicted"/>
<sequence length="75" mass="8637">MSPVERMDLWFLFLAYSAIFALLFAFMVKMLNKSRQLERDSERLARQWEAEAQADPAALGPVVPTVTPRRERPGI</sequence>
<feature type="region of interest" description="Disordered" evidence="1">
    <location>
        <begin position="51"/>
        <end position="75"/>
    </location>
</feature>
<organism evidence="3 4">
    <name type="scientific">Candidatus Hydrogenisulfobacillus filiaventi</name>
    <dbReference type="NCBI Taxonomy" id="2707344"/>
    <lineage>
        <taxon>Bacteria</taxon>
        <taxon>Bacillati</taxon>
        <taxon>Bacillota</taxon>
        <taxon>Clostridia</taxon>
        <taxon>Eubacteriales</taxon>
        <taxon>Clostridiales Family XVII. Incertae Sedis</taxon>
        <taxon>Candidatus Hydrogenisulfobacillus</taxon>
    </lineage>
</organism>
<dbReference type="KEGG" id="hfv:R50_1476"/>
<dbReference type="Proteomes" id="UP000503399">
    <property type="component" value="Chromosome"/>
</dbReference>
<accession>A0A6F8ZH49</accession>
<dbReference type="InterPro" id="IPR030888">
    <property type="entry name" value="Put_ccm"/>
</dbReference>
<keyword evidence="2" id="KW-0472">Membrane</keyword>
<dbReference type="NCBIfam" id="TIGR04391">
    <property type="entry name" value="CcmD_alt_fam"/>
    <property type="match status" value="1"/>
</dbReference>
<dbReference type="AlphaFoldDB" id="A0A6F8ZH49"/>
<protein>
    <recommendedName>
        <fullName evidence="5">CcmD family protein</fullName>
    </recommendedName>
</protein>
<keyword evidence="2" id="KW-1133">Transmembrane helix</keyword>
<gene>
    <name evidence="3" type="ORF">R50_1476</name>
</gene>
<evidence type="ECO:0000313" key="4">
    <source>
        <dbReference type="Proteomes" id="UP000503399"/>
    </source>
</evidence>
<keyword evidence="4" id="KW-1185">Reference proteome</keyword>
<evidence type="ECO:0000256" key="1">
    <source>
        <dbReference type="SAM" id="MobiDB-lite"/>
    </source>
</evidence>
<feature type="transmembrane region" description="Helical" evidence="2">
    <location>
        <begin position="12"/>
        <end position="31"/>
    </location>
</feature>
<reference evidence="3 4" key="1">
    <citation type="submission" date="2020-02" db="EMBL/GenBank/DDBJ databases">
        <authorList>
            <person name="Hogendoorn C."/>
        </authorList>
    </citation>
    <scope>NUCLEOTIDE SEQUENCE [LARGE SCALE GENOMIC DNA]</scope>
    <source>
        <strain evidence="3">R501</strain>
    </source>
</reference>
<evidence type="ECO:0008006" key="5">
    <source>
        <dbReference type="Google" id="ProtNLM"/>
    </source>
</evidence>